<feature type="domain" description="DUF218" evidence="2">
    <location>
        <begin position="69"/>
        <end position="231"/>
    </location>
</feature>
<dbReference type="Pfam" id="PF02698">
    <property type="entry name" value="DUF218"/>
    <property type="match status" value="1"/>
</dbReference>
<dbReference type="PANTHER" id="PTHR30336:SF4">
    <property type="entry name" value="ENVELOPE BIOGENESIS FACTOR ELYC"/>
    <property type="match status" value="1"/>
</dbReference>
<organism evidence="3 4">
    <name type="scientific">Dyella dinghuensis</name>
    <dbReference type="NCBI Taxonomy" id="1920169"/>
    <lineage>
        <taxon>Bacteria</taxon>
        <taxon>Pseudomonadati</taxon>
        <taxon>Pseudomonadota</taxon>
        <taxon>Gammaproteobacteria</taxon>
        <taxon>Lysobacterales</taxon>
        <taxon>Rhodanobacteraceae</taxon>
        <taxon>Dyella</taxon>
    </lineage>
</organism>
<accession>A0A432LVN4</accession>
<dbReference type="InterPro" id="IPR003848">
    <property type="entry name" value="DUF218"/>
</dbReference>
<dbReference type="Gene3D" id="3.40.50.620">
    <property type="entry name" value="HUPs"/>
    <property type="match status" value="1"/>
</dbReference>
<dbReference type="PANTHER" id="PTHR30336">
    <property type="entry name" value="INNER MEMBRANE PROTEIN, PROBABLE PERMEASE"/>
    <property type="match status" value="1"/>
</dbReference>
<proteinExistence type="predicted"/>
<protein>
    <submittedName>
        <fullName evidence="3">YdcF family protein</fullName>
    </submittedName>
</protein>
<keyword evidence="1" id="KW-0812">Transmembrane</keyword>
<sequence>MLILWLLVLVLIGFLFGLFRWRRCQWTLYGLALALFLASACGPLPKWLLTHLQSPYAVRPDISWAQRNAIVLLGAGTARIEDTDRVEPTIFADGRIIEAYALYRSCKQAGDNCKLVVSGGDAFHNGMSEADSYAAVLQSMGVDPSDLILDARSMNTWQNAQFVQPLLHAYQPQRVVLVTSAFHLRRAQAFFAHFGMDPTPVRGDYIQVRLTWLPNVWNMTLTDTALHEYIGILTYHLYNVLGWNAPPPSRYGAA</sequence>
<dbReference type="OrthoDB" id="9809813at2"/>
<name>A0A432LVN4_9GAMM</name>
<dbReference type="RefSeq" id="WP_126672716.1">
    <property type="nucleotide sequence ID" value="NZ_RYZR01000003.1"/>
</dbReference>
<dbReference type="InterPro" id="IPR014729">
    <property type="entry name" value="Rossmann-like_a/b/a_fold"/>
</dbReference>
<keyword evidence="4" id="KW-1185">Reference proteome</keyword>
<dbReference type="Proteomes" id="UP000267077">
    <property type="component" value="Unassembled WGS sequence"/>
</dbReference>
<comment type="caution">
    <text evidence="3">The sequence shown here is derived from an EMBL/GenBank/DDBJ whole genome shotgun (WGS) entry which is preliminary data.</text>
</comment>
<keyword evidence="1" id="KW-1133">Transmembrane helix</keyword>
<dbReference type="GO" id="GO:0005886">
    <property type="term" value="C:plasma membrane"/>
    <property type="evidence" value="ECO:0007669"/>
    <property type="project" value="TreeGrafter"/>
</dbReference>
<evidence type="ECO:0000313" key="4">
    <source>
        <dbReference type="Proteomes" id="UP000267077"/>
    </source>
</evidence>
<dbReference type="GO" id="GO:0000270">
    <property type="term" value="P:peptidoglycan metabolic process"/>
    <property type="evidence" value="ECO:0007669"/>
    <property type="project" value="TreeGrafter"/>
</dbReference>
<keyword evidence="1" id="KW-0472">Membrane</keyword>
<dbReference type="CDD" id="cd06259">
    <property type="entry name" value="YdcF-like"/>
    <property type="match status" value="1"/>
</dbReference>
<dbReference type="EMBL" id="RYZR01000003">
    <property type="protein sequence ID" value="RUL66090.1"/>
    <property type="molecule type" value="Genomic_DNA"/>
</dbReference>
<reference evidence="3 4" key="1">
    <citation type="submission" date="2018-12" db="EMBL/GenBank/DDBJ databases">
        <title>Dyella dinghuensis sp. nov. DHOA06 and Dyella choica sp. nov. 4M-K27, isolated from forest soil.</title>
        <authorList>
            <person name="Qiu L.-H."/>
            <person name="Gao Z.-H."/>
        </authorList>
    </citation>
    <scope>NUCLEOTIDE SEQUENCE [LARGE SCALE GENOMIC DNA]</scope>
    <source>
        <strain evidence="3 4">DHOA06</strain>
    </source>
</reference>
<feature type="transmembrane region" description="Helical" evidence="1">
    <location>
        <begin position="27"/>
        <end position="49"/>
    </location>
</feature>
<evidence type="ECO:0000259" key="2">
    <source>
        <dbReference type="Pfam" id="PF02698"/>
    </source>
</evidence>
<dbReference type="AlphaFoldDB" id="A0A432LVN4"/>
<evidence type="ECO:0000313" key="3">
    <source>
        <dbReference type="EMBL" id="RUL66090.1"/>
    </source>
</evidence>
<dbReference type="GO" id="GO:0043164">
    <property type="term" value="P:Gram-negative-bacterium-type cell wall biogenesis"/>
    <property type="evidence" value="ECO:0007669"/>
    <property type="project" value="TreeGrafter"/>
</dbReference>
<evidence type="ECO:0000256" key="1">
    <source>
        <dbReference type="SAM" id="Phobius"/>
    </source>
</evidence>
<gene>
    <name evidence="3" type="ORF">EKH79_05185</name>
</gene>
<dbReference type="InterPro" id="IPR051599">
    <property type="entry name" value="Cell_Envelope_Assoc"/>
</dbReference>